<dbReference type="Pfam" id="PF01557">
    <property type="entry name" value="FAA_hydrolase"/>
    <property type="match status" value="1"/>
</dbReference>
<reference evidence="3 4" key="1">
    <citation type="submission" date="2018-03" db="EMBL/GenBank/DDBJ databases">
        <title>Whole genome analyses suggest that Burkholderia sensu lato contains two further novel genera in the rhizoxinica-symbiotica group Mycetohabitans gen. nov., and Trinickia gen. nov.: implications for the evolution of diazotrophy and nodulation in the Burkholderiaceae.</title>
        <authorList>
            <person name="Estrada De Los Santos P."/>
            <person name="Palmer M."/>
            <person name="Chavez-Ramirez B."/>
            <person name="Steenkamp E.T."/>
            <person name="Hirsch A.M."/>
            <person name="Manyaka P."/>
            <person name="Maluk M."/>
            <person name="Lafos M."/>
            <person name="Crook M."/>
            <person name="Gross E."/>
            <person name="Simon M.F."/>
            <person name="Bueno Dos Reis Junior F."/>
            <person name="Poole P.S."/>
            <person name="Venter S.N."/>
            <person name="James E.K."/>
        </authorList>
    </citation>
    <scope>NUCLEOTIDE SEQUENCE [LARGE SCALE GENOMIC DNA]</scope>
    <source>
        <strain evidence="3 4">JPY-366</strain>
    </source>
</reference>
<dbReference type="AlphaFoldDB" id="A0A2T3XKW8"/>
<protein>
    <submittedName>
        <fullName evidence="3">Fumarylacetoacetate hydrolase</fullName>
    </submittedName>
</protein>
<comment type="caution">
    <text evidence="3">The sequence shown here is derived from an EMBL/GenBank/DDBJ whole genome shotgun (WGS) entry which is preliminary data.</text>
</comment>
<dbReference type="Proteomes" id="UP000240638">
    <property type="component" value="Unassembled WGS sequence"/>
</dbReference>
<gene>
    <name evidence="3" type="ORF">C9I57_30180</name>
</gene>
<dbReference type="RefSeq" id="WP_107154201.1">
    <property type="nucleotide sequence ID" value="NZ_PYUC01000024.1"/>
</dbReference>
<dbReference type="EMBL" id="PYUC01000024">
    <property type="protein sequence ID" value="PTB17079.1"/>
    <property type="molecule type" value="Genomic_DNA"/>
</dbReference>
<evidence type="ECO:0000313" key="4">
    <source>
        <dbReference type="Proteomes" id="UP000240638"/>
    </source>
</evidence>
<dbReference type="Gene3D" id="3.90.850.10">
    <property type="entry name" value="Fumarylacetoacetase-like, C-terminal domain"/>
    <property type="match status" value="1"/>
</dbReference>
<dbReference type="PANTHER" id="PTHR11820:SF7">
    <property type="entry name" value="ACYLPYRUVASE FAHD1, MITOCHONDRIAL"/>
    <property type="match status" value="1"/>
</dbReference>
<keyword evidence="1" id="KW-0479">Metal-binding</keyword>
<proteinExistence type="predicted"/>
<feature type="domain" description="Fumarylacetoacetase-like C-terminal" evidence="2">
    <location>
        <begin position="79"/>
        <end position="283"/>
    </location>
</feature>
<dbReference type="GO" id="GO:0046872">
    <property type="term" value="F:metal ion binding"/>
    <property type="evidence" value="ECO:0007669"/>
    <property type="project" value="UniProtKB-KW"/>
</dbReference>
<organism evidence="3 4">
    <name type="scientific">Trinickia symbiotica</name>
    <dbReference type="NCBI Taxonomy" id="863227"/>
    <lineage>
        <taxon>Bacteria</taxon>
        <taxon>Pseudomonadati</taxon>
        <taxon>Pseudomonadota</taxon>
        <taxon>Betaproteobacteria</taxon>
        <taxon>Burkholderiales</taxon>
        <taxon>Burkholderiaceae</taxon>
        <taxon>Trinickia</taxon>
    </lineage>
</organism>
<dbReference type="InterPro" id="IPR036663">
    <property type="entry name" value="Fumarylacetoacetase_C_sf"/>
</dbReference>
<dbReference type="InterPro" id="IPR011234">
    <property type="entry name" value="Fumarylacetoacetase-like_C"/>
</dbReference>
<sequence>MKIASFNKFSVGIVEQNKLFDVTNVLPVALGEMPEQRINWLIANWDRMKPVLIDARRTAAIVPIAGVCLLPANPAPVHVFAAPANYQKHLGELGTQSTVTKKGRTAREQGFFLKAPGSLIGSGGTVFLPKGSARRFDHESELAVIIGKPGANIPRARALEHVFGYTCLIDATLRIESGEFEEERSMRKSFAGFTPLGPYLVTADEVTDPMSLCNQLWVNGELRQDANTSEMIVGVAEFIELVSSVLPLRAGDVLAMGTPEGVGPIRPGDEICIAIETVGNMKVFVRESAEVAPRAY</sequence>
<accession>A0A2T3XKW8</accession>
<evidence type="ECO:0000256" key="1">
    <source>
        <dbReference type="ARBA" id="ARBA00022723"/>
    </source>
</evidence>
<dbReference type="PANTHER" id="PTHR11820">
    <property type="entry name" value="ACYLPYRUVASE"/>
    <property type="match status" value="1"/>
</dbReference>
<evidence type="ECO:0000313" key="3">
    <source>
        <dbReference type="EMBL" id="PTB17079.1"/>
    </source>
</evidence>
<evidence type="ECO:0000259" key="2">
    <source>
        <dbReference type="Pfam" id="PF01557"/>
    </source>
</evidence>
<dbReference type="GO" id="GO:0018773">
    <property type="term" value="F:acetylpyruvate hydrolase activity"/>
    <property type="evidence" value="ECO:0007669"/>
    <property type="project" value="TreeGrafter"/>
</dbReference>
<dbReference type="SUPFAM" id="SSF56529">
    <property type="entry name" value="FAH"/>
    <property type="match status" value="1"/>
</dbReference>
<name>A0A2T3XKW8_9BURK</name>
<keyword evidence="3" id="KW-0378">Hydrolase</keyword>